<sequence>MEELFSDERYELFHCLYLYLGSDNADFTDFQSAVRTA</sequence>
<dbReference type="EMBL" id="JNHN01000179">
    <property type="protein sequence ID" value="KDS48846.1"/>
    <property type="molecule type" value="Genomic_DNA"/>
</dbReference>
<proteinExistence type="predicted"/>
<name>A0A078RVX6_BACUN</name>
<protein>
    <submittedName>
        <fullName evidence="1">Uncharacterized protein</fullName>
    </submittedName>
</protein>
<dbReference type="Proteomes" id="UP000028013">
    <property type="component" value="Unassembled WGS sequence"/>
</dbReference>
<organism evidence="1 2">
    <name type="scientific">Bacteroides uniformis str. 3978 T3 ii</name>
    <dbReference type="NCBI Taxonomy" id="1339349"/>
    <lineage>
        <taxon>Bacteria</taxon>
        <taxon>Pseudomonadati</taxon>
        <taxon>Bacteroidota</taxon>
        <taxon>Bacteroidia</taxon>
        <taxon>Bacteroidales</taxon>
        <taxon>Bacteroidaceae</taxon>
        <taxon>Bacteroides</taxon>
    </lineage>
</organism>
<accession>A0A078RVX6</accession>
<comment type="caution">
    <text evidence="1">The sequence shown here is derived from an EMBL/GenBank/DDBJ whole genome shotgun (WGS) entry which is preliminary data.</text>
</comment>
<gene>
    <name evidence="1" type="ORF">M094_2537</name>
</gene>
<evidence type="ECO:0000313" key="2">
    <source>
        <dbReference type="Proteomes" id="UP000028013"/>
    </source>
</evidence>
<evidence type="ECO:0000313" key="1">
    <source>
        <dbReference type="EMBL" id="KDS48846.1"/>
    </source>
</evidence>
<reference evidence="1 2" key="1">
    <citation type="submission" date="2014-04" db="EMBL/GenBank/DDBJ databases">
        <authorList>
            <person name="Sears C."/>
            <person name="Carroll K."/>
            <person name="Sack B.R."/>
            <person name="Qadri F."/>
            <person name="Myers L.L."/>
            <person name="Chung G.-T."/>
            <person name="Escheverria P."/>
            <person name="Fraser C.M."/>
            <person name="Sadzewicz L."/>
            <person name="Shefchek K.A."/>
            <person name="Tallon L."/>
            <person name="Das S.P."/>
            <person name="Daugherty S."/>
            <person name="Mongodin E.F."/>
        </authorList>
    </citation>
    <scope>NUCLEOTIDE SEQUENCE [LARGE SCALE GENOMIC DNA]</scope>
    <source>
        <strain evidence="1 2">3978 T3 ii</strain>
    </source>
</reference>
<dbReference type="AlphaFoldDB" id="A0A078RVX6"/>